<dbReference type="SUPFAM" id="SSF55073">
    <property type="entry name" value="Nucleotide cyclase"/>
    <property type="match status" value="1"/>
</dbReference>
<dbReference type="Pfam" id="PF00563">
    <property type="entry name" value="EAL"/>
    <property type="match status" value="1"/>
</dbReference>
<evidence type="ECO:0008006" key="6">
    <source>
        <dbReference type="Google" id="ProtNLM"/>
    </source>
</evidence>
<dbReference type="Pfam" id="PF13426">
    <property type="entry name" value="PAS_9"/>
    <property type="match status" value="1"/>
</dbReference>
<evidence type="ECO:0000259" key="2">
    <source>
        <dbReference type="PROSITE" id="PS50883"/>
    </source>
</evidence>
<reference evidence="4" key="1">
    <citation type="journal article" date="2014" name="Int. J. Syst. Evol. Microbiol.">
        <title>Complete genome sequence of Corynebacterium casei LMG S-19264T (=DSM 44701T), isolated from a smear-ripened cheese.</title>
        <authorList>
            <consortium name="US DOE Joint Genome Institute (JGI-PGF)"/>
            <person name="Walter F."/>
            <person name="Albersmeier A."/>
            <person name="Kalinowski J."/>
            <person name="Ruckert C."/>
        </authorList>
    </citation>
    <scope>NUCLEOTIDE SEQUENCE</scope>
    <source>
        <strain evidence="4">NBRC 110071</strain>
    </source>
</reference>
<dbReference type="NCBIfam" id="TIGR00229">
    <property type="entry name" value="sensory_box"/>
    <property type="match status" value="1"/>
</dbReference>
<dbReference type="PROSITE" id="PS50112">
    <property type="entry name" value="PAS"/>
    <property type="match status" value="1"/>
</dbReference>
<dbReference type="CDD" id="cd01949">
    <property type="entry name" value="GGDEF"/>
    <property type="match status" value="1"/>
</dbReference>
<comment type="caution">
    <text evidence="4">The sequence shown here is derived from an EMBL/GenBank/DDBJ whole genome shotgun (WGS) entry which is preliminary data.</text>
</comment>
<organism evidence="4 5">
    <name type="scientific">Litoribrevibacter albus</name>
    <dbReference type="NCBI Taxonomy" id="1473156"/>
    <lineage>
        <taxon>Bacteria</taxon>
        <taxon>Pseudomonadati</taxon>
        <taxon>Pseudomonadota</taxon>
        <taxon>Gammaproteobacteria</taxon>
        <taxon>Oceanospirillales</taxon>
        <taxon>Oceanospirillaceae</taxon>
        <taxon>Litoribrevibacter</taxon>
    </lineage>
</organism>
<gene>
    <name evidence="4" type="ORF">GCM10007876_02250</name>
</gene>
<dbReference type="InterPro" id="IPR001633">
    <property type="entry name" value="EAL_dom"/>
</dbReference>
<dbReference type="SMART" id="SM00267">
    <property type="entry name" value="GGDEF"/>
    <property type="match status" value="1"/>
</dbReference>
<dbReference type="InterPro" id="IPR035965">
    <property type="entry name" value="PAS-like_dom_sf"/>
</dbReference>
<dbReference type="InterPro" id="IPR043128">
    <property type="entry name" value="Rev_trsase/Diguanyl_cyclase"/>
</dbReference>
<dbReference type="SUPFAM" id="SSF55785">
    <property type="entry name" value="PYP-like sensor domain (PAS domain)"/>
    <property type="match status" value="1"/>
</dbReference>
<proteinExistence type="predicted"/>
<protein>
    <recommendedName>
        <fullName evidence="6">EAL domain-containing protein</fullName>
    </recommendedName>
</protein>
<dbReference type="CDD" id="cd01948">
    <property type="entry name" value="EAL"/>
    <property type="match status" value="1"/>
</dbReference>
<dbReference type="SMART" id="SM00091">
    <property type="entry name" value="PAS"/>
    <property type="match status" value="1"/>
</dbReference>
<keyword evidence="5" id="KW-1185">Reference proteome</keyword>
<feature type="domain" description="GGDEF" evidence="3">
    <location>
        <begin position="299"/>
        <end position="431"/>
    </location>
</feature>
<evidence type="ECO:0000259" key="3">
    <source>
        <dbReference type="PROSITE" id="PS50887"/>
    </source>
</evidence>
<dbReference type="RefSeq" id="WP_284377761.1">
    <property type="nucleotide sequence ID" value="NZ_BSNM01000002.1"/>
</dbReference>
<reference evidence="4" key="2">
    <citation type="submission" date="2023-01" db="EMBL/GenBank/DDBJ databases">
        <title>Draft genome sequence of Litoribrevibacter albus strain NBRC 110071.</title>
        <authorList>
            <person name="Sun Q."/>
            <person name="Mori K."/>
        </authorList>
    </citation>
    <scope>NUCLEOTIDE SEQUENCE</scope>
    <source>
        <strain evidence="4">NBRC 110071</strain>
    </source>
</reference>
<dbReference type="PANTHER" id="PTHR44757">
    <property type="entry name" value="DIGUANYLATE CYCLASE DGCP"/>
    <property type="match status" value="1"/>
</dbReference>
<dbReference type="Gene3D" id="3.20.20.450">
    <property type="entry name" value="EAL domain"/>
    <property type="match status" value="1"/>
</dbReference>
<dbReference type="CDD" id="cd00130">
    <property type="entry name" value="PAS"/>
    <property type="match status" value="1"/>
</dbReference>
<dbReference type="PROSITE" id="PS50887">
    <property type="entry name" value="GGDEF"/>
    <property type="match status" value="1"/>
</dbReference>
<evidence type="ECO:0000259" key="1">
    <source>
        <dbReference type="PROSITE" id="PS50112"/>
    </source>
</evidence>
<sequence length="701" mass="79521">MDAIIITEDHSLSHQIKLWCEPNCVSLEQFSTSSFSSNEITCECLAKREPDLIIVDLRDSFLQTSGDELANIRTLVASESPHLYMLYIIDEVDPEYWLNAHEYDYRVVMPAPIGKLEAKLNSILTNYRVMHELKSQVLLMETLFDRSRDGIAISDKNGNLLITNHQLNSLFGYKNHGLDGKNVSELLPKPYNEHFRQYLSKFSSTIEEYKQGHKFVEEGEGLDIHGKIIPVELSITELPGLNEMRYLAVIRDIRQKSADKRALSKASQYDALTQLPGRELLINRLTKRINQWDINKISQSPYLLLIDINRFKTFNESLGHKVGDQLLINLIRRIRFNLSEQDTLYRVASDEFAIVLKPGITENDIDCLTGQILDDLAKPFFMGTLELYMTVCFGVAKANQDTDSAESLLQCANQALLQAKQSNTPISYYRAKENTSSTYRLELESSLFKALDNEDFELYYQPQVCVRNGHISGAEALLRWSDAKHGAISPMEFIPILEDTGLIDRVGSWVIEKACAFWKFWQDEGLIQPEQKLSVNVSPYQFRNTGLLVSVKSALEESGLSPNDLILEITESTLLADDENNLAILNSLKSLGVTIALDDFGTGFSSLSYLTRFPIDYLKVDRSFLMNIMDSTNDAHLVTAIINMAQSLEMKVIAEGVDSIEKLNFLKLKGCDNYQGFYFSRPVSGNEFIRLINHISHMEAC</sequence>
<name>A0AA37S7M3_9GAMM</name>
<dbReference type="Pfam" id="PF00990">
    <property type="entry name" value="GGDEF"/>
    <property type="match status" value="1"/>
</dbReference>
<feature type="domain" description="PAS" evidence="1">
    <location>
        <begin position="136"/>
        <end position="209"/>
    </location>
</feature>
<dbReference type="Gene3D" id="3.30.450.20">
    <property type="entry name" value="PAS domain"/>
    <property type="match status" value="1"/>
</dbReference>
<dbReference type="PROSITE" id="PS50883">
    <property type="entry name" value="EAL"/>
    <property type="match status" value="1"/>
</dbReference>
<dbReference type="Proteomes" id="UP001161389">
    <property type="component" value="Unassembled WGS sequence"/>
</dbReference>
<dbReference type="SUPFAM" id="SSF141868">
    <property type="entry name" value="EAL domain-like"/>
    <property type="match status" value="1"/>
</dbReference>
<dbReference type="EMBL" id="BSNM01000002">
    <property type="protein sequence ID" value="GLQ29747.1"/>
    <property type="molecule type" value="Genomic_DNA"/>
</dbReference>
<dbReference type="AlphaFoldDB" id="A0AA37S7M3"/>
<dbReference type="NCBIfam" id="TIGR00254">
    <property type="entry name" value="GGDEF"/>
    <property type="match status" value="1"/>
</dbReference>
<evidence type="ECO:0000313" key="5">
    <source>
        <dbReference type="Proteomes" id="UP001161389"/>
    </source>
</evidence>
<dbReference type="InterPro" id="IPR029787">
    <property type="entry name" value="Nucleotide_cyclase"/>
</dbReference>
<evidence type="ECO:0000313" key="4">
    <source>
        <dbReference type="EMBL" id="GLQ29747.1"/>
    </source>
</evidence>
<dbReference type="SMART" id="SM00052">
    <property type="entry name" value="EAL"/>
    <property type="match status" value="1"/>
</dbReference>
<dbReference type="InterPro" id="IPR000160">
    <property type="entry name" value="GGDEF_dom"/>
</dbReference>
<dbReference type="InterPro" id="IPR052155">
    <property type="entry name" value="Biofilm_reg_signaling"/>
</dbReference>
<feature type="domain" description="EAL" evidence="2">
    <location>
        <begin position="440"/>
        <end position="696"/>
    </location>
</feature>
<dbReference type="InterPro" id="IPR000014">
    <property type="entry name" value="PAS"/>
</dbReference>
<dbReference type="InterPro" id="IPR035919">
    <property type="entry name" value="EAL_sf"/>
</dbReference>
<accession>A0AA37S7M3</accession>
<dbReference type="PANTHER" id="PTHR44757:SF2">
    <property type="entry name" value="BIOFILM ARCHITECTURE MAINTENANCE PROTEIN MBAA"/>
    <property type="match status" value="1"/>
</dbReference>
<dbReference type="Gene3D" id="3.30.70.270">
    <property type="match status" value="1"/>
</dbReference>